<reference evidence="2 3" key="1">
    <citation type="journal article" date="2010" name="Stand. Genomic Sci.">
        <title>Complete genome sequence of Ferrimonas balearica type strain (PAT).</title>
        <authorList>
            <person name="Nolan M."/>
            <person name="Sikorski J."/>
            <person name="Davenport K."/>
            <person name="Lucas S."/>
            <person name="Glavina Del Rio T."/>
            <person name="Tice H."/>
            <person name="Cheng J."/>
            <person name="Goodwin L."/>
            <person name="Pitluck S."/>
            <person name="Liolios K."/>
            <person name="Ivanova N."/>
            <person name="Mavromatis K."/>
            <person name="Ovchinnikova G."/>
            <person name="Pati A."/>
            <person name="Chen A."/>
            <person name="Palaniappan K."/>
            <person name="Land M."/>
            <person name="Hauser L."/>
            <person name="Chang Y."/>
            <person name="Jeffries C."/>
            <person name="Tapia R."/>
            <person name="Brettin T."/>
            <person name="Detter J."/>
            <person name="Han C."/>
            <person name="Yasawong M."/>
            <person name="Rohde M."/>
            <person name="Tindall B."/>
            <person name="Goker M."/>
            <person name="Woyke T."/>
            <person name="Bristow J."/>
            <person name="Eisen J."/>
            <person name="Markowitz V."/>
            <person name="Hugenholtz P."/>
            <person name="Kyrpides N."/>
            <person name="Klenk H."/>
            <person name="Lapidus A."/>
        </authorList>
    </citation>
    <scope>NUCLEOTIDE SEQUENCE [LARGE SCALE GENOMIC DNA]</scope>
    <source>
        <strain evidence="3">DSM 9799 / CCM 4581 / KCTC 23876 / PAT</strain>
    </source>
</reference>
<protein>
    <recommendedName>
        <fullName evidence="4">DUF3307 domain-containing protein</fullName>
    </recommendedName>
</protein>
<evidence type="ECO:0000256" key="1">
    <source>
        <dbReference type="SAM" id="Phobius"/>
    </source>
</evidence>
<dbReference type="GeneID" id="67182277"/>
<dbReference type="RefSeq" id="WP_013345577.1">
    <property type="nucleotide sequence ID" value="NC_014541.1"/>
</dbReference>
<keyword evidence="1" id="KW-1133">Transmembrane helix</keyword>
<gene>
    <name evidence="2" type="ordered locus">Fbal_2068</name>
</gene>
<keyword evidence="1" id="KW-0472">Membrane</keyword>
<keyword evidence="3" id="KW-1185">Reference proteome</keyword>
<dbReference type="Proteomes" id="UP000006683">
    <property type="component" value="Chromosome"/>
</dbReference>
<evidence type="ECO:0008006" key="4">
    <source>
        <dbReference type="Google" id="ProtNLM"/>
    </source>
</evidence>
<dbReference type="HOGENOM" id="CLU_072282_2_0_6"/>
<name>E1SUD8_FERBD</name>
<dbReference type="OrthoDB" id="8536716at2"/>
<dbReference type="EMBL" id="CP002209">
    <property type="protein sequence ID" value="ADN76271.1"/>
    <property type="molecule type" value="Genomic_DNA"/>
</dbReference>
<feature type="transmembrane region" description="Helical" evidence="1">
    <location>
        <begin position="231"/>
        <end position="254"/>
    </location>
</feature>
<dbReference type="AlphaFoldDB" id="E1SUD8"/>
<feature type="transmembrane region" description="Helical" evidence="1">
    <location>
        <begin position="192"/>
        <end position="211"/>
    </location>
</feature>
<dbReference type="InterPro" id="IPR021737">
    <property type="entry name" value="Phage_phiKZ_Orf197"/>
</dbReference>
<evidence type="ECO:0000313" key="3">
    <source>
        <dbReference type="Proteomes" id="UP000006683"/>
    </source>
</evidence>
<dbReference type="KEGG" id="fbl:Fbal_2068"/>
<sequence>MTDLTLLLWLVLAHVLGDFYLQPQRWVDERNRRHSQSVWLPVHALLHALLACAVVWLYGMASHAIAATFLMMFLSHYLTDLAKSYRPPHLKWLVLDQLFHLFWLVVIWLVITQNHTLALVAQLGLWLNPRILVVALAYLLVFKPASVMVATLLGKWHLDFEAVTDLNVSEESKDSHTLASAGEYIGYIERGLIVTFLLSNQLAAVGFVLAAKSVFRFGDLKDRHDRKFTEYVMIGTFASMAIAFVIGLLARLAIQH</sequence>
<evidence type="ECO:0000313" key="2">
    <source>
        <dbReference type="EMBL" id="ADN76271.1"/>
    </source>
</evidence>
<feature type="transmembrane region" description="Helical" evidence="1">
    <location>
        <begin position="41"/>
        <end position="71"/>
    </location>
</feature>
<feature type="transmembrane region" description="Helical" evidence="1">
    <location>
        <begin position="92"/>
        <end position="111"/>
    </location>
</feature>
<feature type="transmembrane region" description="Helical" evidence="1">
    <location>
        <begin position="131"/>
        <end position="153"/>
    </location>
</feature>
<accession>E1SUD8</accession>
<keyword evidence="1" id="KW-0812">Transmembrane</keyword>
<dbReference type="eggNOG" id="COG5061">
    <property type="taxonomic scope" value="Bacteria"/>
</dbReference>
<organism evidence="2 3">
    <name type="scientific">Ferrimonas balearica (strain DSM 9799 / CCM 4581 / KCTC 23876 / PAT)</name>
    <dbReference type="NCBI Taxonomy" id="550540"/>
    <lineage>
        <taxon>Bacteria</taxon>
        <taxon>Pseudomonadati</taxon>
        <taxon>Pseudomonadota</taxon>
        <taxon>Gammaproteobacteria</taxon>
        <taxon>Alteromonadales</taxon>
        <taxon>Ferrimonadaceae</taxon>
        <taxon>Ferrimonas</taxon>
    </lineage>
</organism>
<dbReference type="Pfam" id="PF11750">
    <property type="entry name" value="DUF3307"/>
    <property type="match status" value="1"/>
</dbReference>
<dbReference type="STRING" id="550540.Fbal_2068"/>
<proteinExistence type="predicted"/>